<name>A0A8J3RIC6_9ACTN</name>
<comment type="caution">
    <text evidence="2">The sequence shown here is derived from an EMBL/GenBank/DDBJ whole genome shotgun (WGS) entry which is preliminary data.</text>
</comment>
<evidence type="ECO:0000313" key="3">
    <source>
        <dbReference type="Proteomes" id="UP000616724"/>
    </source>
</evidence>
<feature type="chain" id="PRO_5039181750" description="Serine/threonine protein kinase" evidence="1">
    <location>
        <begin position="25"/>
        <end position="199"/>
    </location>
</feature>
<keyword evidence="1" id="KW-0732">Signal</keyword>
<protein>
    <recommendedName>
        <fullName evidence="4">Serine/threonine protein kinase</fullName>
    </recommendedName>
</protein>
<reference evidence="2 3" key="1">
    <citation type="submission" date="2021-01" db="EMBL/GenBank/DDBJ databases">
        <title>Whole genome shotgun sequence of Planobispora longispora NBRC 13918.</title>
        <authorList>
            <person name="Komaki H."/>
            <person name="Tamura T."/>
        </authorList>
    </citation>
    <scope>NUCLEOTIDE SEQUENCE [LARGE SCALE GENOMIC DNA]</scope>
    <source>
        <strain evidence="2 3">NBRC 13918</strain>
    </source>
</reference>
<proteinExistence type="predicted"/>
<dbReference type="EMBL" id="BOOH01000016">
    <property type="protein sequence ID" value="GIH75434.1"/>
    <property type="molecule type" value="Genomic_DNA"/>
</dbReference>
<organism evidence="2 3">
    <name type="scientific">Planobispora longispora</name>
    <dbReference type="NCBI Taxonomy" id="28887"/>
    <lineage>
        <taxon>Bacteria</taxon>
        <taxon>Bacillati</taxon>
        <taxon>Actinomycetota</taxon>
        <taxon>Actinomycetes</taxon>
        <taxon>Streptosporangiales</taxon>
        <taxon>Streptosporangiaceae</taxon>
        <taxon>Planobispora</taxon>
    </lineage>
</organism>
<dbReference type="AlphaFoldDB" id="A0A8J3RIC6"/>
<accession>A0A8J3RIC6</accession>
<evidence type="ECO:0008006" key="4">
    <source>
        <dbReference type="Google" id="ProtNLM"/>
    </source>
</evidence>
<sequence>MITFMIATFALGASLILAGTPAGAVSAATSPAAGASAEAGATRTVSFRGLVIRIPAAWKTRKEYGELRVTTGACSKRAAECPGFSLKGPQGIKYAYEGGPYRLGQPYHPSTGVMECVPVKKYMNGALPTRPARSMNVEVGGVAARFTEWRLPCVTQQGKPTSASYTQRVWYLKAKKVLVVDHWRTPGLAKILKNAVWSG</sequence>
<keyword evidence="3" id="KW-1185">Reference proteome</keyword>
<evidence type="ECO:0000313" key="2">
    <source>
        <dbReference type="EMBL" id="GIH75434.1"/>
    </source>
</evidence>
<dbReference type="Proteomes" id="UP000616724">
    <property type="component" value="Unassembled WGS sequence"/>
</dbReference>
<feature type="signal peptide" evidence="1">
    <location>
        <begin position="1"/>
        <end position="24"/>
    </location>
</feature>
<gene>
    <name evidence="2" type="ORF">Plo01_18630</name>
</gene>
<evidence type="ECO:0000256" key="1">
    <source>
        <dbReference type="SAM" id="SignalP"/>
    </source>
</evidence>